<protein>
    <recommendedName>
        <fullName evidence="15">Ion transport domain-containing protein</fullName>
    </recommendedName>
</protein>
<dbReference type="InterPro" id="IPR032675">
    <property type="entry name" value="LRR_dom_sf"/>
</dbReference>
<evidence type="ECO:0000256" key="5">
    <source>
        <dbReference type="ARBA" id="ARBA00022692"/>
    </source>
</evidence>
<reference evidence="16" key="1">
    <citation type="submission" date="2021-01" db="EMBL/GenBank/DDBJ databases">
        <authorList>
            <person name="Corre E."/>
            <person name="Pelletier E."/>
            <person name="Niang G."/>
            <person name="Scheremetjew M."/>
            <person name="Finn R."/>
            <person name="Kale V."/>
            <person name="Holt S."/>
            <person name="Cochrane G."/>
            <person name="Meng A."/>
            <person name="Brown T."/>
            <person name="Cohen L."/>
        </authorList>
    </citation>
    <scope>NUCLEOTIDE SEQUENCE</scope>
    <source>
        <strain evidence="16">NIES-2562</strain>
    </source>
</reference>
<dbReference type="InterPro" id="IPR006553">
    <property type="entry name" value="Leu-rich_rpt_Cys-con_subtyp"/>
</dbReference>
<feature type="compositionally biased region" description="Basic and acidic residues" evidence="13">
    <location>
        <begin position="1023"/>
        <end position="1034"/>
    </location>
</feature>
<dbReference type="Gene3D" id="1.10.238.10">
    <property type="entry name" value="EF-hand"/>
    <property type="match status" value="1"/>
</dbReference>
<feature type="region of interest" description="Disordered" evidence="13">
    <location>
        <begin position="710"/>
        <end position="738"/>
    </location>
</feature>
<name>A0A7S3GFT3_9EUKA</name>
<accession>A0A7S3GFT3</accession>
<evidence type="ECO:0000256" key="10">
    <source>
        <dbReference type="ARBA" id="ARBA00023136"/>
    </source>
</evidence>
<dbReference type="GO" id="GO:0005891">
    <property type="term" value="C:voltage-gated calcium channel complex"/>
    <property type="evidence" value="ECO:0007669"/>
    <property type="project" value="TreeGrafter"/>
</dbReference>
<comment type="subcellular location">
    <subcellularLocation>
        <location evidence="1">Membrane</location>
        <topology evidence="1">Multi-pass membrane protein</topology>
    </subcellularLocation>
</comment>
<dbReference type="Gene3D" id="1.10.287.70">
    <property type="match status" value="1"/>
</dbReference>
<evidence type="ECO:0000256" key="2">
    <source>
        <dbReference type="ARBA" id="ARBA00022448"/>
    </source>
</evidence>
<feature type="region of interest" description="Disordered" evidence="13">
    <location>
        <begin position="588"/>
        <end position="664"/>
    </location>
</feature>
<feature type="compositionally biased region" description="Low complexity" evidence="13">
    <location>
        <begin position="1039"/>
        <end position="1055"/>
    </location>
</feature>
<dbReference type="Pfam" id="PF13516">
    <property type="entry name" value="LRR_6"/>
    <property type="match status" value="2"/>
</dbReference>
<dbReference type="Pfam" id="PF00520">
    <property type="entry name" value="Ion_trans"/>
    <property type="match status" value="1"/>
</dbReference>
<keyword evidence="8 14" id="KW-1133">Transmembrane helix</keyword>
<evidence type="ECO:0000256" key="11">
    <source>
        <dbReference type="ARBA" id="ARBA00023180"/>
    </source>
</evidence>
<feature type="transmembrane region" description="Helical" evidence="14">
    <location>
        <begin position="16"/>
        <end position="47"/>
    </location>
</feature>
<dbReference type="InterPro" id="IPR001611">
    <property type="entry name" value="Leu-rich_rpt"/>
</dbReference>
<keyword evidence="10 14" id="KW-0472">Membrane</keyword>
<feature type="compositionally biased region" description="Basic and acidic residues" evidence="13">
    <location>
        <begin position="622"/>
        <end position="646"/>
    </location>
</feature>
<evidence type="ECO:0000256" key="3">
    <source>
        <dbReference type="ARBA" id="ARBA00022568"/>
    </source>
</evidence>
<keyword evidence="5 14" id="KW-0812">Transmembrane</keyword>
<feature type="compositionally biased region" description="Basic and acidic residues" evidence="13">
    <location>
        <begin position="717"/>
        <end position="738"/>
    </location>
</feature>
<feature type="compositionally biased region" description="Low complexity" evidence="13">
    <location>
        <begin position="1066"/>
        <end position="1076"/>
    </location>
</feature>
<feature type="transmembrane region" description="Helical" evidence="14">
    <location>
        <begin position="188"/>
        <end position="210"/>
    </location>
</feature>
<evidence type="ECO:0000256" key="9">
    <source>
        <dbReference type="ARBA" id="ARBA00023065"/>
    </source>
</evidence>
<evidence type="ECO:0000256" key="7">
    <source>
        <dbReference type="ARBA" id="ARBA00022882"/>
    </source>
</evidence>
<evidence type="ECO:0000256" key="14">
    <source>
        <dbReference type="SAM" id="Phobius"/>
    </source>
</evidence>
<dbReference type="InterPro" id="IPR027359">
    <property type="entry name" value="Volt_channel_dom_sf"/>
</dbReference>
<evidence type="ECO:0000256" key="1">
    <source>
        <dbReference type="ARBA" id="ARBA00004141"/>
    </source>
</evidence>
<keyword evidence="2" id="KW-0813">Transport</keyword>
<sequence length="1435" mass="158704">MFPRAYFASGWNVLDFLVVVGSAVGVLLQILSETAVISVDLSMIIMFSRVFRIGRLFRVVRSVSSLRMLFNTLVFSLPAMANVLGLLLLIFYVVAVLAVQLFANVRYQFYVGESANFRTFPDALRTVFQISAGDNWHAIMRELMIKDPQCTRYSDYVDRTSDYAWLQSLSYVNDESLQDDCGSVLSPIYFVIFYILVVFIFMNLFIAVVLENFEHTYRTEKSLIEPQQKHLFNDIWKKFDPLALGFIRRGELVFLLEEYHKASTKRMEKHQDASSDARLAIDPWNDIFEYDRFETLLFALMASHGKEKVKRMKRQQRLHEKAYPLMPSMFPETRVIGETYITEPADRPRLYQAWEDRRSKWMIQVEMLAPAAERQNFVWNSAISSSEKKQTTSLEVGGGGGKKAKFVGANGASQRASDTSRAVRKREKAKKRGTSLFIVEEEEHSATMMVSYQDCLRALIIRALSLQCLLPNERPWFADMRLDHPYLWGPKSDRVQMVHLPPLEEEGRAKLGGHKSTDSGEKSRQETPEPPSIEKQHSKESMNTDPVVKEALEIEDRERAIASFRRQEDVKLVDSYLTTMELGRISTCGERSPEVSAAEAGAPRSPSTSHSKRSLPNLGRSPRHDSALDSREDKRETPAPARRHDVTPSPRVKPVLTPVPESDVMQEKKEDMASAFNVGTNGVGAVQSDPREEALTPVSRMLRSFEVDENDINASAEDLKEEKGEEEVKEREKGKREDDEIVVRLSDGSNLVMGLLAVQEEGNTLVLCDDEGRRGHRLLDMSHLPGRVGDAQLASLSGALHTVTHLNLDGCTGATDAGVSSLLARLPKLESASFVGLTKLSNSVLEGFTSCPNKGAIRRLSFRRCENIGNDLVYGLIKHLPSLNSLQLGACHKVGDGWATALAQDAAVGNHPAVPFALDELELAQNTKVSDDLLEAVAKILPNLRRLDVSFCWRIGEKAMRAVLVQLGLAEVHVQGCVKLLHRAKVELESDFAFTKFFFEGSSTVPDSGMVLAKQGTGTPMSHSERIARGRRDLSFAMSPSPTSTRRPPLARSRTNAQLKPRELLPAQSPSPSASPGTRMPPLLRANTLNDLRGAKPEKRLKFSLEGNFAMSERELVAALRSMEGIEELVLTRGSNVSDSVLDTVSEKYLFHSLVHLDLSWCNGITRAGLLSCITRASRMPALPQRGGGGGAVSKLRSLELESVNAVDAVVVAEFQEHLPKLESLNLAACSGISDEVLAKLSALPSLRAINLSWCQKVTAEGLCEYLMAAGKQLTSITLYACSAVNDKVVATITQFCPALTHLNIGWCHGLSESVVVQVIEARGGSLSYLNLYDTSASDTTLRAVAEHCSAITTLDVGRCKAVTSEGMAAIAMKCRTLTAIEARGVDKVNEEVVWALAKGCPLLRSVQVGEQVLSTMSDTLRSQLGKAYPSLKVA</sequence>
<evidence type="ECO:0000256" key="12">
    <source>
        <dbReference type="ARBA" id="ARBA00023303"/>
    </source>
</evidence>
<keyword evidence="3" id="KW-0109">Calcium transport</keyword>
<dbReference type="Gene3D" id="3.80.10.10">
    <property type="entry name" value="Ribonuclease Inhibitor"/>
    <property type="match status" value="4"/>
</dbReference>
<dbReference type="SUPFAM" id="SSF81324">
    <property type="entry name" value="Voltage-gated potassium channels"/>
    <property type="match status" value="1"/>
</dbReference>
<evidence type="ECO:0000256" key="4">
    <source>
        <dbReference type="ARBA" id="ARBA00022673"/>
    </source>
</evidence>
<feature type="region of interest" description="Disordered" evidence="13">
    <location>
        <begin position="1015"/>
        <end position="1082"/>
    </location>
</feature>
<keyword evidence="6" id="KW-0106">Calcium</keyword>
<evidence type="ECO:0000256" key="8">
    <source>
        <dbReference type="ARBA" id="ARBA00022989"/>
    </source>
</evidence>
<dbReference type="PANTHER" id="PTHR45628:SF7">
    <property type="entry name" value="VOLTAGE-DEPENDENT CALCIUM CHANNEL TYPE A SUBUNIT ALPHA-1"/>
    <property type="match status" value="1"/>
</dbReference>
<keyword evidence="9" id="KW-0406">Ion transport</keyword>
<dbReference type="Gene3D" id="1.20.120.350">
    <property type="entry name" value="Voltage-gated potassium channels. Chain C"/>
    <property type="match status" value="1"/>
</dbReference>
<evidence type="ECO:0000256" key="6">
    <source>
        <dbReference type="ARBA" id="ARBA00022837"/>
    </source>
</evidence>
<dbReference type="InterPro" id="IPR005821">
    <property type="entry name" value="Ion_trans_dom"/>
</dbReference>
<evidence type="ECO:0000259" key="15">
    <source>
        <dbReference type="Pfam" id="PF00520"/>
    </source>
</evidence>
<dbReference type="SMART" id="SM00367">
    <property type="entry name" value="LRR_CC"/>
    <property type="match status" value="12"/>
</dbReference>
<dbReference type="InterPro" id="IPR050599">
    <property type="entry name" value="VDCC_alpha-1_subunit"/>
</dbReference>
<feature type="region of interest" description="Disordered" evidence="13">
    <location>
        <begin position="504"/>
        <end position="547"/>
    </location>
</feature>
<keyword evidence="11" id="KW-0325">Glycoprotein</keyword>
<keyword evidence="7" id="KW-0851">Voltage-gated channel</keyword>
<evidence type="ECO:0000313" key="16">
    <source>
        <dbReference type="EMBL" id="CAE0264819.1"/>
    </source>
</evidence>
<feature type="compositionally biased region" description="Basic and acidic residues" evidence="13">
    <location>
        <begin position="505"/>
        <end position="547"/>
    </location>
</feature>
<dbReference type="SUPFAM" id="SSF52047">
    <property type="entry name" value="RNI-like"/>
    <property type="match status" value="2"/>
</dbReference>
<proteinExistence type="predicted"/>
<feature type="domain" description="Ion transport" evidence="15">
    <location>
        <begin position="3"/>
        <end position="220"/>
    </location>
</feature>
<keyword evidence="4" id="KW-0107">Calcium channel</keyword>
<feature type="transmembrane region" description="Helical" evidence="14">
    <location>
        <begin position="83"/>
        <end position="103"/>
    </location>
</feature>
<organism evidence="16">
    <name type="scientific">Palpitomonas bilix</name>
    <dbReference type="NCBI Taxonomy" id="652834"/>
    <lineage>
        <taxon>Eukaryota</taxon>
        <taxon>Eukaryota incertae sedis</taxon>
    </lineage>
</organism>
<keyword evidence="12" id="KW-0407">Ion channel</keyword>
<dbReference type="GO" id="GO:0098703">
    <property type="term" value="P:calcium ion import across plasma membrane"/>
    <property type="evidence" value="ECO:0007669"/>
    <property type="project" value="TreeGrafter"/>
</dbReference>
<dbReference type="PANTHER" id="PTHR45628">
    <property type="entry name" value="VOLTAGE-DEPENDENT CALCIUM CHANNEL TYPE A SUBUNIT ALPHA-1"/>
    <property type="match status" value="1"/>
</dbReference>
<gene>
    <name evidence="16" type="ORF">PBIL07802_LOCUS27152</name>
</gene>
<dbReference type="EMBL" id="HBIB01041524">
    <property type="protein sequence ID" value="CAE0264819.1"/>
    <property type="molecule type" value="Transcribed_RNA"/>
</dbReference>
<evidence type="ECO:0000256" key="13">
    <source>
        <dbReference type="SAM" id="MobiDB-lite"/>
    </source>
</evidence>
<dbReference type="GO" id="GO:0008331">
    <property type="term" value="F:high voltage-gated calcium channel activity"/>
    <property type="evidence" value="ECO:0007669"/>
    <property type="project" value="TreeGrafter"/>
</dbReference>